<sequence length="105" mass="11147">MLVLCNAPDTAFAESLARTLLERRLAACVNLLPVARSLYQWQGQIETADEIPMLIKTTAAQYAALQAAIQGLHPYAVPEIIALPVVAGLPAYLDWVAAETGSAAA</sequence>
<evidence type="ECO:0000313" key="2">
    <source>
        <dbReference type="EMBL" id="SFZ74221.1"/>
    </source>
</evidence>
<dbReference type="InterPro" id="IPR004323">
    <property type="entry name" value="Ion_tolerance_CutA"/>
</dbReference>
<dbReference type="GO" id="GO:0005507">
    <property type="term" value="F:copper ion binding"/>
    <property type="evidence" value="ECO:0007669"/>
    <property type="project" value="TreeGrafter"/>
</dbReference>
<dbReference type="STRING" id="1121279.SAMN02745887_01169"/>
<dbReference type="InterPro" id="IPR011322">
    <property type="entry name" value="N-reg_PII-like_a/b"/>
</dbReference>
<dbReference type="PANTHER" id="PTHR23419">
    <property type="entry name" value="DIVALENT CATION TOLERANCE CUTA-RELATED"/>
    <property type="match status" value="1"/>
</dbReference>
<reference evidence="2 3" key="1">
    <citation type="submission" date="2016-11" db="EMBL/GenBank/DDBJ databases">
        <authorList>
            <person name="Jaros S."/>
            <person name="Januszkiewicz K."/>
            <person name="Wedrychowicz H."/>
        </authorList>
    </citation>
    <scope>NUCLEOTIDE SEQUENCE [LARGE SCALE GENOMIC DNA]</scope>
    <source>
        <strain evidence="2 3">DSM 18899</strain>
    </source>
</reference>
<keyword evidence="3" id="KW-1185">Reference proteome</keyword>
<gene>
    <name evidence="2" type="ORF">SAMN02745887_01169</name>
</gene>
<dbReference type="Gene3D" id="3.30.70.120">
    <property type="match status" value="1"/>
</dbReference>
<dbReference type="EMBL" id="FPKR01000004">
    <property type="protein sequence ID" value="SFZ74221.1"/>
    <property type="molecule type" value="Genomic_DNA"/>
</dbReference>
<dbReference type="InterPro" id="IPR015867">
    <property type="entry name" value="N-reg_PII/ATP_PRibTrfase_C"/>
</dbReference>
<comment type="similarity">
    <text evidence="1">Belongs to the CutA family.</text>
</comment>
<protein>
    <submittedName>
        <fullName evidence="2">Divalent cation tolerance protein</fullName>
    </submittedName>
</protein>
<name>A0A1K2HBZ8_9NEIS</name>
<dbReference type="AlphaFoldDB" id="A0A1K2HBZ8"/>
<dbReference type="SUPFAM" id="SSF54913">
    <property type="entry name" value="GlnB-like"/>
    <property type="match status" value="1"/>
</dbReference>
<dbReference type="Pfam" id="PF03091">
    <property type="entry name" value="CutA1"/>
    <property type="match status" value="1"/>
</dbReference>
<evidence type="ECO:0000256" key="1">
    <source>
        <dbReference type="ARBA" id="ARBA00010169"/>
    </source>
</evidence>
<evidence type="ECO:0000313" key="3">
    <source>
        <dbReference type="Proteomes" id="UP000186513"/>
    </source>
</evidence>
<dbReference type="GO" id="GO:0010038">
    <property type="term" value="P:response to metal ion"/>
    <property type="evidence" value="ECO:0007669"/>
    <property type="project" value="InterPro"/>
</dbReference>
<proteinExistence type="inferred from homology"/>
<accession>A0A1K2HBZ8</accession>
<dbReference type="PANTHER" id="PTHR23419:SF8">
    <property type="entry name" value="FI09726P"/>
    <property type="match status" value="1"/>
</dbReference>
<organism evidence="2 3">
    <name type="scientific">Chitinimonas taiwanensis DSM 18899</name>
    <dbReference type="NCBI Taxonomy" id="1121279"/>
    <lineage>
        <taxon>Bacteria</taxon>
        <taxon>Pseudomonadati</taxon>
        <taxon>Pseudomonadota</taxon>
        <taxon>Betaproteobacteria</taxon>
        <taxon>Neisseriales</taxon>
        <taxon>Chitinibacteraceae</taxon>
        <taxon>Chitinimonas</taxon>
    </lineage>
</organism>
<dbReference type="Proteomes" id="UP000186513">
    <property type="component" value="Unassembled WGS sequence"/>
</dbReference>